<dbReference type="AlphaFoldDB" id="A0A0J9T443"/>
<accession>A0A0J9T443</accession>
<evidence type="ECO:0000313" key="2">
    <source>
        <dbReference type="EMBL" id="KMZ89781.1"/>
    </source>
</evidence>
<organism evidence="2 3">
    <name type="scientific">Plasmodium vivax Mauritania I</name>
    <dbReference type="NCBI Taxonomy" id="1035515"/>
    <lineage>
        <taxon>Eukaryota</taxon>
        <taxon>Sar</taxon>
        <taxon>Alveolata</taxon>
        <taxon>Apicomplexa</taxon>
        <taxon>Aconoidasida</taxon>
        <taxon>Haemosporida</taxon>
        <taxon>Plasmodiidae</taxon>
        <taxon>Plasmodium</taxon>
        <taxon>Plasmodium (Plasmodium)</taxon>
    </lineage>
</organism>
<evidence type="ECO:0000256" key="1">
    <source>
        <dbReference type="SAM" id="MobiDB-lite"/>
    </source>
</evidence>
<dbReference type="EMBL" id="KQ235146">
    <property type="protein sequence ID" value="KMZ89781.1"/>
    <property type="molecule type" value="Genomic_DNA"/>
</dbReference>
<dbReference type="Proteomes" id="UP000053776">
    <property type="component" value="Unassembled WGS sequence"/>
</dbReference>
<sequence>MKLFRNLKFYAHFTNHFQPTQERCDILYNWIKNAVRDDKIKENIIDKCFEEYDTAKEFMNDHIKCSYKSNNEGFEKPMNIILLNIFNNNIQIIKDTLIGRNASNKLSCQKFVCEAVKIYKDMYDTYCLNKKHVSGKLEKTCLKLSQFEKSYNIFHGDLGILKYYIPSLNDSVTEISTKCSSDEKMKLLAFGGVEIPEYTSVDGMTTRRGNSDDSSQRDLSGSPEVGGYPSGVDLSTPYGNGDNSMKKTITTTVGTVAGASSLLAFLYRVNAKFHKNIHKILH</sequence>
<reference evidence="2 3" key="1">
    <citation type="submission" date="2011-08" db="EMBL/GenBank/DDBJ databases">
        <title>The Genome Sequence of Plasmodium vivax Mauritania I.</title>
        <authorList>
            <consortium name="The Broad Institute Genome Sequencing Platform"/>
            <consortium name="The Broad Institute Genome Sequencing Center for Infectious Disease"/>
            <person name="Neafsey D."/>
            <person name="Carlton J."/>
            <person name="Barnwell J."/>
            <person name="Collins W."/>
            <person name="Escalante A."/>
            <person name="Mullikin J."/>
            <person name="Saul A."/>
            <person name="Guigo R."/>
            <person name="Camara F."/>
            <person name="Young S.K."/>
            <person name="Zeng Q."/>
            <person name="Gargeya S."/>
            <person name="Fitzgerald M."/>
            <person name="Haas B."/>
            <person name="Abouelleil A."/>
            <person name="Alvarado L."/>
            <person name="Arachchi H.M."/>
            <person name="Berlin A."/>
            <person name="Brown A."/>
            <person name="Chapman S.B."/>
            <person name="Chen Z."/>
            <person name="Dunbar C."/>
            <person name="Freedman E."/>
            <person name="Gearin G."/>
            <person name="Gellesch M."/>
            <person name="Goldberg J."/>
            <person name="Griggs A."/>
            <person name="Gujja S."/>
            <person name="Heiman D."/>
            <person name="Howarth C."/>
            <person name="Larson L."/>
            <person name="Lui A."/>
            <person name="MacDonald P.J.P."/>
            <person name="Montmayeur A."/>
            <person name="Murphy C."/>
            <person name="Neiman D."/>
            <person name="Pearson M."/>
            <person name="Priest M."/>
            <person name="Roberts A."/>
            <person name="Saif S."/>
            <person name="Shea T."/>
            <person name="Shenoy N."/>
            <person name="Sisk P."/>
            <person name="Stolte C."/>
            <person name="Sykes S."/>
            <person name="Wortman J."/>
            <person name="Nusbaum C."/>
            <person name="Birren B."/>
        </authorList>
    </citation>
    <scope>NUCLEOTIDE SEQUENCE [LARGE SCALE GENOMIC DNA]</scope>
    <source>
        <strain evidence="2 3">Mauritania I</strain>
    </source>
</reference>
<evidence type="ECO:0000313" key="3">
    <source>
        <dbReference type="Proteomes" id="UP000053776"/>
    </source>
</evidence>
<proteinExistence type="predicted"/>
<protein>
    <submittedName>
        <fullName evidence="2">Uncharacterized protein</fullName>
    </submittedName>
</protein>
<name>A0A0J9T443_PLAVI</name>
<gene>
    <name evidence="2" type="ORF">PVMG_04611</name>
</gene>
<feature type="region of interest" description="Disordered" evidence="1">
    <location>
        <begin position="201"/>
        <end position="239"/>
    </location>
</feature>